<protein>
    <recommendedName>
        <fullName evidence="3">PEP-CTERM protein-sorting domain-containing protein</fullName>
    </recommendedName>
</protein>
<gene>
    <name evidence="1" type="ORF">GCM10007047_01660</name>
</gene>
<organism evidence="1 2">
    <name type="scientific">Cerasicoccus arenae</name>
    <dbReference type="NCBI Taxonomy" id="424488"/>
    <lineage>
        <taxon>Bacteria</taxon>
        <taxon>Pseudomonadati</taxon>
        <taxon>Verrucomicrobiota</taxon>
        <taxon>Opitutia</taxon>
        <taxon>Puniceicoccales</taxon>
        <taxon>Cerasicoccaceae</taxon>
        <taxon>Cerasicoccus</taxon>
    </lineage>
</organism>
<evidence type="ECO:0000313" key="2">
    <source>
        <dbReference type="Proteomes" id="UP000642829"/>
    </source>
</evidence>
<dbReference type="EMBL" id="BMXG01000001">
    <property type="protein sequence ID" value="GHB90562.1"/>
    <property type="molecule type" value="Genomic_DNA"/>
</dbReference>
<name>A0A8J3D982_9BACT</name>
<dbReference type="RefSeq" id="WP_189510884.1">
    <property type="nucleotide sequence ID" value="NZ_BMXG01000001.1"/>
</dbReference>
<keyword evidence="2" id="KW-1185">Reference proteome</keyword>
<reference evidence="1" key="2">
    <citation type="submission" date="2020-09" db="EMBL/GenBank/DDBJ databases">
        <authorList>
            <person name="Sun Q."/>
            <person name="Kim S."/>
        </authorList>
    </citation>
    <scope>NUCLEOTIDE SEQUENCE</scope>
    <source>
        <strain evidence="1">KCTC 12870</strain>
    </source>
</reference>
<comment type="caution">
    <text evidence="1">The sequence shown here is derived from an EMBL/GenBank/DDBJ whole genome shotgun (WGS) entry which is preliminary data.</text>
</comment>
<evidence type="ECO:0008006" key="3">
    <source>
        <dbReference type="Google" id="ProtNLM"/>
    </source>
</evidence>
<dbReference type="Proteomes" id="UP000642829">
    <property type="component" value="Unassembled WGS sequence"/>
</dbReference>
<dbReference type="InterPro" id="IPR013424">
    <property type="entry name" value="Ice-binding_C"/>
</dbReference>
<reference evidence="1" key="1">
    <citation type="journal article" date="2014" name="Int. J. Syst. Evol. Microbiol.">
        <title>Complete genome sequence of Corynebacterium casei LMG S-19264T (=DSM 44701T), isolated from a smear-ripened cheese.</title>
        <authorList>
            <consortium name="US DOE Joint Genome Institute (JGI-PGF)"/>
            <person name="Walter F."/>
            <person name="Albersmeier A."/>
            <person name="Kalinowski J."/>
            <person name="Ruckert C."/>
        </authorList>
    </citation>
    <scope>NUCLEOTIDE SEQUENCE</scope>
    <source>
        <strain evidence="1">KCTC 12870</strain>
    </source>
</reference>
<dbReference type="NCBIfam" id="TIGR02595">
    <property type="entry name" value="PEP_CTERM"/>
    <property type="match status" value="1"/>
</dbReference>
<proteinExistence type="predicted"/>
<evidence type="ECO:0000313" key="1">
    <source>
        <dbReference type="EMBL" id="GHB90562.1"/>
    </source>
</evidence>
<sequence>MKNEALPLTKFRGYILALTIGAALAPQLSASQSYTTPGDTLSQDFNAGLPSGASTETWTDDSVFSGWSVYQFATDSAPSDYRITSGNSSGIQLFQWRTSASAINGALGTKPATDSGSMIMYLELVNNTGIELISFSLGYIGEQWYDSDSGQNNQLIVSYQVGATDATSGTWTDIDALDFDSIYDGTDLGDLDGTLPENQTVFSPEIVSNIGWSQGETLIIRWFDSNSTGVDQGLAIDDVNFAAVPEPSQYAMIFALMALVLGVLRRRSI</sequence>
<dbReference type="AlphaFoldDB" id="A0A8J3D982"/>
<accession>A0A8J3D982</accession>